<evidence type="ECO:0000259" key="5">
    <source>
        <dbReference type="PROSITE" id="PS50865"/>
    </source>
</evidence>
<dbReference type="AlphaFoldDB" id="A0AAN9ADD2"/>
<dbReference type="SUPFAM" id="SSF144232">
    <property type="entry name" value="HIT/MYND zinc finger-like"/>
    <property type="match status" value="1"/>
</dbReference>
<sequence length="194" mass="21894">MTENKCEICKKAAKQFCSSCRAVFYCSRECQKEDWKTHKIKCKLFVVQNHPIYGRHMVATRDIRAGEIILKEAPLIVGPKQRSVPICLGCHKPVSGSYACSKCHFPMCAPSCESSKYHKAECAMLAGATAKIKIDNMESVHPAYECIMPMRCLLTKGTDQKKWEAISNLQDNVDYIVNTEVGNIIQRNVVDFLK</sequence>
<evidence type="ECO:0000256" key="2">
    <source>
        <dbReference type="ARBA" id="ARBA00022771"/>
    </source>
</evidence>
<name>A0AAN9ADD2_HALRR</name>
<dbReference type="PANTHER" id="PTHR46455:SF5">
    <property type="entry name" value="SET AND MYND DOMAIN CONTAINING, ARTHROPOD-SPECIFIC, MEMBER 4, ISOFORM A"/>
    <property type="match status" value="1"/>
</dbReference>
<dbReference type="GO" id="GO:0008270">
    <property type="term" value="F:zinc ion binding"/>
    <property type="evidence" value="ECO:0007669"/>
    <property type="project" value="UniProtKB-KW"/>
</dbReference>
<dbReference type="Proteomes" id="UP001381693">
    <property type="component" value="Unassembled WGS sequence"/>
</dbReference>
<gene>
    <name evidence="6" type="ORF">SK128_012411</name>
</gene>
<dbReference type="PROSITE" id="PS50865">
    <property type="entry name" value="ZF_MYND_2"/>
    <property type="match status" value="1"/>
</dbReference>
<reference evidence="6 7" key="1">
    <citation type="submission" date="2023-11" db="EMBL/GenBank/DDBJ databases">
        <title>Halocaridina rubra genome assembly.</title>
        <authorList>
            <person name="Smith C."/>
        </authorList>
    </citation>
    <scope>NUCLEOTIDE SEQUENCE [LARGE SCALE GENOMIC DNA]</scope>
    <source>
        <strain evidence="6">EP-1</strain>
        <tissue evidence="6">Whole</tissue>
    </source>
</reference>
<organism evidence="6 7">
    <name type="scientific">Halocaridina rubra</name>
    <name type="common">Hawaiian red shrimp</name>
    <dbReference type="NCBI Taxonomy" id="373956"/>
    <lineage>
        <taxon>Eukaryota</taxon>
        <taxon>Metazoa</taxon>
        <taxon>Ecdysozoa</taxon>
        <taxon>Arthropoda</taxon>
        <taxon>Crustacea</taxon>
        <taxon>Multicrustacea</taxon>
        <taxon>Malacostraca</taxon>
        <taxon>Eumalacostraca</taxon>
        <taxon>Eucarida</taxon>
        <taxon>Decapoda</taxon>
        <taxon>Pleocyemata</taxon>
        <taxon>Caridea</taxon>
        <taxon>Atyoidea</taxon>
        <taxon>Atyidae</taxon>
        <taxon>Halocaridina</taxon>
    </lineage>
</organism>
<keyword evidence="2 4" id="KW-0863">Zinc-finger</keyword>
<keyword evidence="1" id="KW-0479">Metal-binding</keyword>
<evidence type="ECO:0000256" key="3">
    <source>
        <dbReference type="ARBA" id="ARBA00022833"/>
    </source>
</evidence>
<dbReference type="InterPro" id="IPR046341">
    <property type="entry name" value="SET_dom_sf"/>
</dbReference>
<dbReference type="SUPFAM" id="SSF82199">
    <property type="entry name" value="SET domain"/>
    <property type="match status" value="1"/>
</dbReference>
<keyword evidence="7" id="KW-1185">Reference proteome</keyword>
<protein>
    <recommendedName>
        <fullName evidence="5">MYND-type domain-containing protein</fullName>
    </recommendedName>
</protein>
<dbReference type="PROSITE" id="PS01360">
    <property type="entry name" value="ZF_MYND_1"/>
    <property type="match status" value="1"/>
</dbReference>
<dbReference type="Pfam" id="PF01753">
    <property type="entry name" value="zf-MYND"/>
    <property type="match status" value="1"/>
</dbReference>
<evidence type="ECO:0000313" key="6">
    <source>
        <dbReference type="EMBL" id="KAK7084473.1"/>
    </source>
</evidence>
<comment type="caution">
    <text evidence="6">The sequence shown here is derived from an EMBL/GenBank/DDBJ whole genome shotgun (WGS) entry which is preliminary data.</text>
</comment>
<dbReference type="EMBL" id="JAXCGZ010002077">
    <property type="protein sequence ID" value="KAK7084473.1"/>
    <property type="molecule type" value="Genomic_DNA"/>
</dbReference>
<accession>A0AAN9ADD2</accession>
<dbReference type="PANTHER" id="PTHR46455">
    <property type="entry name" value="SET AND MYND DOMAIN CONTAINING, ARTHROPOD-SPECIFIC, MEMBER 4, ISOFORM A"/>
    <property type="match status" value="1"/>
</dbReference>
<dbReference type="InterPro" id="IPR002893">
    <property type="entry name" value="Znf_MYND"/>
</dbReference>
<dbReference type="InterPro" id="IPR053010">
    <property type="entry name" value="SET_SmydA-8"/>
</dbReference>
<proteinExistence type="predicted"/>
<feature type="domain" description="MYND-type" evidence="5">
    <location>
        <begin position="6"/>
        <end position="42"/>
    </location>
</feature>
<evidence type="ECO:0000313" key="7">
    <source>
        <dbReference type="Proteomes" id="UP001381693"/>
    </source>
</evidence>
<keyword evidence="3" id="KW-0862">Zinc</keyword>
<dbReference type="Gene3D" id="6.10.140.2220">
    <property type="match status" value="1"/>
</dbReference>
<evidence type="ECO:0000256" key="1">
    <source>
        <dbReference type="ARBA" id="ARBA00022723"/>
    </source>
</evidence>
<evidence type="ECO:0000256" key="4">
    <source>
        <dbReference type="PROSITE-ProRule" id="PRU00134"/>
    </source>
</evidence>